<dbReference type="InterPro" id="IPR015943">
    <property type="entry name" value="WD40/YVTN_repeat-like_dom_sf"/>
</dbReference>
<protein>
    <submittedName>
        <fullName evidence="1">GEMIN5 protein</fullName>
    </submittedName>
</protein>
<accession>A0A8K0F3Q1</accession>
<dbReference type="Proteomes" id="UP000838412">
    <property type="component" value="Chromosome 9"/>
</dbReference>
<evidence type="ECO:0000313" key="2">
    <source>
        <dbReference type="Proteomes" id="UP000838412"/>
    </source>
</evidence>
<dbReference type="PANTHER" id="PTHR46362:SF1">
    <property type="entry name" value="GEM-ASSOCIATED PROTEIN 5"/>
    <property type="match status" value="1"/>
</dbReference>
<dbReference type="AlphaFoldDB" id="A0A8K0F3Q1"/>
<proteinExistence type="predicted"/>
<dbReference type="EMBL" id="OV696694">
    <property type="protein sequence ID" value="CAH1274601.1"/>
    <property type="molecule type" value="Genomic_DNA"/>
</dbReference>
<gene>
    <name evidence="1" type="primary">GEMIN5</name>
    <name evidence="1" type="ORF">BLAG_LOCUS25567</name>
</gene>
<dbReference type="InterPro" id="IPR036322">
    <property type="entry name" value="WD40_repeat_dom_sf"/>
</dbReference>
<dbReference type="PANTHER" id="PTHR46362">
    <property type="entry name" value="GEM-ASSOCIATED PROTEIN 5"/>
    <property type="match status" value="1"/>
</dbReference>
<sequence length="139" mass="15149">MTRTIPCVTGCLPCACARVTGCVFSLNPGQERLCVTSGDNGVVQVWDTDSLTCLHTQGQHRSLVAAVLWSSADENTIVSADQKGFIVKWNYQTGDVQTFCPDPKGHIVSLACSSHQPYHLAAGYVLEQQVQILCIIMYM</sequence>
<dbReference type="SUPFAM" id="SSF50978">
    <property type="entry name" value="WD40 repeat-like"/>
    <property type="match status" value="1"/>
</dbReference>
<name>A0A8K0F3Q1_BRALA</name>
<keyword evidence="2" id="KW-1185">Reference proteome</keyword>
<dbReference type="GO" id="GO:0032797">
    <property type="term" value="C:SMN complex"/>
    <property type="evidence" value="ECO:0007669"/>
    <property type="project" value="TreeGrafter"/>
</dbReference>
<reference evidence="1" key="1">
    <citation type="submission" date="2022-01" db="EMBL/GenBank/DDBJ databases">
        <authorList>
            <person name="Braso-Vives M."/>
        </authorList>
    </citation>
    <scope>NUCLEOTIDE SEQUENCE</scope>
</reference>
<organism evidence="1 2">
    <name type="scientific">Branchiostoma lanceolatum</name>
    <name type="common">Common lancelet</name>
    <name type="synonym">Amphioxus lanceolatum</name>
    <dbReference type="NCBI Taxonomy" id="7740"/>
    <lineage>
        <taxon>Eukaryota</taxon>
        <taxon>Metazoa</taxon>
        <taxon>Chordata</taxon>
        <taxon>Cephalochordata</taxon>
        <taxon>Leptocardii</taxon>
        <taxon>Amphioxiformes</taxon>
        <taxon>Branchiostomatidae</taxon>
        <taxon>Branchiostoma</taxon>
    </lineage>
</organism>
<dbReference type="GO" id="GO:0003730">
    <property type="term" value="F:mRNA 3'-UTR binding"/>
    <property type="evidence" value="ECO:0007669"/>
    <property type="project" value="TreeGrafter"/>
</dbReference>
<dbReference type="GO" id="GO:0005634">
    <property type="term" value="C:nucleus"/>
    <property type="evidence" value="ECO:0007669"/>
    <property type="project" value="TreeGrafter"/>
</dbReference>
<dbReference type="Gene3D" id="2.130.10.10">
    <property type="entry name" value="YVTN repeat-like/Quinoprotein amine dehydrogenase"/>
    <property type="match status" value="1"/>
</dbReference>
<dbReference type="InterPro" id="IPR001680">
    <property type="entry name" value="WD40_rpt"/>
</dbReference>
<dbReference type="SMART" id="SM00320">
    <property type="entry name" value="WD40"/>
    <property type="match status" value="2"/>
</dbReference>
<evidence type="ECO:0000313" key="1">
    <source>
        <dbReference type="EMBL" id="CAH1274601.1"/>
    </source>
</evidence>
<dbReference type="GO" id="GO:0000387">
    <property type="term" value="P:spliceosomal snRNP assembly"/>
    <property type="evidence" value="ECO:0007669"/>
    <property type="project" value="TreeGrafter"/>
</dbReference>
<dbReference type="InterPro" id="IPR052640">
    <property type="entry name" value="Gemin-5"/>
</dbReference>